<dbReference type="Proteomes" id="UP000824160">
    <property type="component" value="Unassembled WGS sequence"/>
</dbReference>
<evidence type="ECO:0000313" key="1">
    <source>
        <dbReference type="EMBL" id="HIT94537.1"/>
    </source>
</evidence>
<dbReference type="AlphaFoldDB" id="A0A9D1H7M7"/>
<dbReference type="Gene3D" id="3.40.50.1000">
    <property type="entry name" value="HAD superfamily/HAD-like"/>
    <property type="match status" value="1"/>
</dbReference>
<reference evidence="1" key="1">
    <citation type="submission" date="2020-10" db="EMBL/GenBank/DDBJ databases">
        <authorList>
            <person name="Gilroy R."/>
        </authorList>
    </citation>
    <scope>NUCLEOTIDE SEQUENCE</scope>
    <source>
        <strain evidence="1">ChiBcec7-5410</strain>
    </source>
</reference>
<name>A0A9D1H7M7_9FIRM</name>
<organism evidence="1 2">
    <name type="scientific">Candidatus Faecivivens stercoripullorum</name>
    <dbReference type="NCBI Taxonomy" id="2840805"/>
    <lineage>
        <taxon>Bacteria</taxon>
        <taxon>Bacillati</taxon>
        <taxon>Bacillota</taxon>
        <taxon>Clostridia</taxon>
        <taxon>Eubacteriales</taxon>
        <taxon>Oscillospiraceae</taxon>
        <taxon>Oscillospiraceae incertae sedis</taxon>
        <taxon>Candidatus Faecivivens</taxon>
    </lineage>
</organism>
<proteinExistence type="predicted"/>
<dbReference type="InterPro" id="IPR023214">
    <property type="entry name" value="HAD_sf"/>
</dbReference>
<accession>A0A9D1H7M7</accession>
<dbReference type="GO" id="GO:0005829">
    <property type="term" value="C:cytosol"/>
    <property type="evidence" value="ECO:0007669"/>
    <property type="project" value="TreeGrafter"/>
</dbReference>
<dbReference type="GO" id="GO:0016791">
    <property type="term" value="F:phosphatase activity"/>
    <property type="evidence" value="ECO:0007669"/>
    <property type="project" value="TreeGrafter"/>
</dbReference>
<evidence type="ECO:0000313" key="2">
    <source>
        <dbReference type="Proteomes" id="UP000824160"/>
    </source>
</evidence>
<dbReference type="PANTHER" id="PTHR10000:SF8">
    <property type="entry name" value="HAD SUPERFAMILY HYDROLASE-LIKE, TYPE 3"/>
    <property type="match status" value="1"/>
</dbReference>
<reference evidence="1" key="2">
    <citation type="journal article" date="2021" name="PeerJ">
        <title>Extensive microbial diversity within the chicken gut microbiome revealed by metagenomics and culture.</title>
        <authorList>
            <person name="Gilroy R."/>
            <person name="Ravi A."/>
            <person name="Getino M."/>
            <person name="Pursley I."/>
            <person name="Horton D.L."/>
            <person name="Alikhan N.F."/>
            <person name="Baker D."/>
            <person name="Gharbi K."/>
            <person name="Hall N."/>
            <person name="Watson M."/>
            <person name="Adriaenssens E.M."/>
            <person name="Foster-Nyarko E."/>
            <person name="Jarju S."/>
            <person name="Secka A."/>
            <person name="Antonio M."/>
            <person name="Oren A."/>
            <person name="Chaudhuri R.R."/>
            <person name="La Ragione R."/>
            <person name="Hildebrand F."/>
            <person name="Pallen M.J."/>
        </authorList>
    </citation>
    <scope>NUCLEOTIDE SEQUENCE</scope>
    <source>
        <strain evidence="1">ChiBcec7-5410</strain>
    </source>
</reference>
<dbReference type="InterPro" id="IPR036412">
    <property type="entry name" value="HAD-like_sf"/>
</dbReference>
<comment type="caution">
    <text evidence="1">The sequence shown here is derived from an EMBL/GenBank/DDBJ whole genome shotgun (WGS) entry which is preliminary data.</text>
</comment>
<dbReference type="PANTHER" id="PTHR10000">
    <property type="entry name" value="PHOSPHOSERINE PHOSPHATASE"/>
    <property type="match status" value="1"/>
</dbReference>
<dbReference type="EMBL" id="DVLW01000136">
    <property type="protein sequence ID" value="HIT94537.1"/>
    <property type="molecule type" value="Genomic_DNA"/>
</dbReference>
<dbReference type="SUPFAM" id="SSF56784">
    <property type="entry name" value="HAD-like"/>
    <property type="match status" value="1"/>
</dbReference>
<dbReference type="GO" id="GO:0000287">
    <property type="term" value="F:magnesium ion binding"/>
    <property type="evidence" value="ECO:0007669"/>
    <property type="project" value="TreeGrafter"/>
</dbReference>
<sequence>MKAVITDLDRTLLHTDKTLSSYSVDILQKCRDRGIPVMAATARPLRSIQIYDDILHFQAVTTMNGARIILPNKILENGIPHPSAKHTI</sequence>
<protein>
    <submittedName>
        <fullName evidence="1">HAD hydrolase family protein</fullName>
    </submittedName>
</protein>
<keyword evidence="1" id="KW-0378">Hydrolase</keyword>
<gene>
    <name evidence="1" type="ORF">IAC43_05080</name>
</gene>
<dbReference type="Pfam" id="PF08282">
    <property type="entry name" value="Hydrolase_3"/>
    <property type="match status" value="1"/>
</dbReference>